<evidence type="ECO:0000313" key="2">
    <source>
        <dbReference type="Proteomes" id="UP000076962"/>
    </source>
</evidence>
<accession>A0A176S3Y3</accession>
<dbReference type="AlphaFoldDB" id="A0A176S3Y3"/>
<reference evidence="1 2" key="1">
    <citation type="submission" date="2016-05" db="EMBL/GenBank/DDBJ databases">
        <title>Single-cell genome of chain-forming Candidatus Thiomargarita nelsonii and comparison to other large sulfur-oxidizing bacteria.</title>
        <authorList>
            <person name="Winkel M."/>
            <person name="Salman V."/>
            <person name="Woyke T."/>
            <person name="Schulz-Vogt H."/>
            <person name="Richter M."/>
            <person name="Flood B."/>
            <person name="Bailey J."/>
            <person name="Amann R."/>
            <person name="Mussmann M."/>
        </authorList>
    </citation>
    <scope>NUCLEOTIDE SEQUENCE [LARGE SCALE GENOMIC DNA]</scope>
    <source>
        <strain evidence="1 2">THI036</strain>
    </source>
</reference>
<dbReference type="Proteomes" id="UP000076962">
    <property type="component" value="Unassembled WGS sequence"/>
</dbReference>
<organism evidence="1 2">
    <name type="scientific">Candidatus Thiomargarita nelsonii</name>
    <dbReference type="NCBI Taxonomy" id="1003181"/>
    <lineage>
        <taxon>Bacteria</taxon>
        <taxon>Pseudomonadati</taxon>
        <taxon>Pseudomonadota</taxon>
        <taxon>Gammaproteobacteria</taxon>
        <taxon>Thiotrichales</taxon>
        <taxon>Thiotrichaceae</taxon>
        <taxon>Thiomargarita</taxon>
    </lineage>
</organism>
<keyword evidence="2" id="KW-1185">Reference proteome</keyword>
<protein>
    <submittedName>
        <fullName evidence="1">Transcriptional regulator</fullName>
    </submittedName>
</protein>
<sequence>MLTMKPKTLSSQSAKLLAYFLNKEQSFFTLSEAQRVLFETKPGTVRELISDMAKRGLLLRIKEGLYHIIPYEKNPDVYFPNWHLIASQLVKNRNYYIGYYSALEIHGLITQPSLIEQIVVDKQVKPSLKTINDVKFQFIYHKDKHFFGYKNQWIDNFNKVKCSDLEKTIIDCLFHPDYAGGIVEVAKAIFKVREKINWIKLEDYLEKFNKQSVIKRLGFILDLFSI</sequence>
<name>A0A176S3Y3_9GAMM</name>
<comment type="caution">
    <text evidence="1">The sequence shown here is derived from an EMBL/GenBank/DDBJ whole genome shotgun (WGS) entry which is preliminary data.</text>
</comment>
<gene>
    <name evidence="1" type="ORF">THIOM_001541</name>
</gene>
<dbReference type="PATRIC" id="fig|1003181.4.peg.2143"/>
<evidence type="ECO:0000313" key="1">
    <source>
        <dbReference type="EMBL" id="OAD22644.1"/>
    </source>
</evidence>
<dbReference type="EMBL" id="LUTY01000816">
    <property type="protein sequence ID" value="OAD22644.1"/>
    <property type="molecule type" value="Genomic_DNA"/>
</dbReference>
<feature type="non-terminal residue" evidence="1">
    <location>
        <position position="226"/>
    </location>
</feature>
<proteinExistence type="predicted"/>